<evidence type="ECO:0000313" key="1">
    <source>
        <dbReference type="EMBL" id="SVB15415.1"/>
    </source>
</evidence>
<dbReference type="InterPro" id="IPR036641">
    <property type="entry name" value="HPT_dom_sf"/>
</dbReference>
<proteinExistence type="predicted"/>
<accession>A0A382BNU3</accession>
<protein>
    <submittedName>
        <fullName evidence="1">Uncharacterized protein</fullName>
    </submittedName>
</protein>
<dbReference type="Gene3D" id="1.20.120.160">
    <property type="entry name" value="HPT domain"/>
    <property type="match status" value="1"/>
</dbReference>
<dbReference type="AlphaFoldDB" id="A0A382BNU3"/>
<gene>
    <name evidence="1" type="ORF">METZ01_LOCUS168269</name>
</gene>
<sequence>MKGSAREVGAVQLGQRAETREHILKTGGISHAAEGLDELNHLLSETARALRSVAAAEKQKG</sequence>
<organism evidence="1">
    <name type="scientific">marine metagenome</name>
    <dbReference type="NCBI Taxonomy" id="408172"/>
    <lineage>
        <taxon>unclassified sequences</taxon>
        <taxon>metagenomes</taxon>
        <taxon>ecological metagenomes</taxon>
    </lineage>
</organism>
<dbReference type="SUPFAM" id="SSF47226">
    <property type="entry name" value="Histidine-containing phosphotransfer domain, HPT domain"/>
    <property type="match status" value="1"/>
</dbReference>
<reference evidence="1" key="1">
    <citation type="submission" date="2018-05" db="EMBL/GenBank/DDBJ databases">
        <authorList>
            <person name="Lanie J.A."/>
            <person name="Ng W.-L."/>
            <person name="Kazmierczak K.M."/>
            <person name="Andrzejewski T.M."/>
            <person name="Davidsen T.M."/>
            <person name="Wayne K.J."/>
            <person name="Tettelin H."/>
            <person name="Glass J.I."/>
            <person name="Rusch D."/>
            <person name="Podicherti R."/>
            <person name="Tsui H.-C.T."/>
            <person name="Winkler M.E."/>
        </authorList>
    </citation>
    <scope>NUCLEOTIDE SEQUENCE</scope>
</reference>
<name>A0A382BNU3_9ZZZZ</name>
<dbReference type="EMBL" id="UINC01030661">
    <property type="protein sequence ID" value="SVB15415.1"/>
    <property type="molecule type" value="Genomic_DNA"/>
</dbReference>
<dbReference type="GO" id="GO:0000160">
    <property type="term" value="P:phosphorelay signal transduction system"/>
    <property type="evidence" value="ECO:0007669"/>
    <property type="project" value="InterPro"/>
</dbReference>